<dbReference type="Gramene" id="C.cajan_37863.t">
    <property type="protein sequence ID" value="C.cajan_37863.t"/>
    <property type="gene ID" value="C.cajan_37863"/>
</dbReference>
<dbReference type="EMBL" id="KQ483721">
    <property type="protein sequence ID" value="KYP42337.1"/>
    <property type="molecule type" value="Genomic_DNA"/>
</dbReference>
<protein>
    <recommendedName>
        <fullName evidence="6">WAT1-related protein</fullName>
    </recommendedName>
</protein>
<gene>
    <name evidence="8" type="ORF">KK1_036246</name>
</gene>
<feature type="transmembrane region" description="Helical" evidence="6">
    <location>
        <begin position="44"/>
        <end position="65"/>
    </location>
</feature>
<dbReference type="InterPro" id="IPR030184">
    <property type="entry name" value="WAT1-related"/>
</dbReference>
<dbReference type="InterPro" id="IPR037185">
    <property type="entry name" value="EmrE-like"/>
</dbReference>
<organism evidence="8 9">
    <name type="scientific">Cajanus cajan</name>
    <name type="common">Pigeon pea</name>
    <name type="synonym">Cajanus indicus</name>
    <dbReference type="NCBI Taxonomy" id="3821"/>
    <lineage>
        <taxon>Eukaryota</taxon>
        <taxon>Viridiplantae</taxon>
        <taxon>Streptophyta</taxon>
        <taxon>Embryophyta</taxon>
        <taxon>Tracheophyta</taxon>
        <taxon>Spermatophyta</taxon>
        <taxon>Magnoliopsida</taxon>
        <taxon>eudicotyledons</taxon>
        <taxon>Gunneridae</taxon>
        <taxon>Pentapetalae</taxon>
        <taxon>rosids</taxon>
        <taxon>fabids</taxon>
        <taxon>Fabales</taxon>
        <taxon>Fabaceae</taxon>
        <taxon>Papilionoideae</taxon>
        <taxon>50 kb inversion clade</taxon>
        <taxon>NPAAA clade</taxon>
        <taxon>indigoferoid/millettioid clade</taxon>
        <taxon>Phaseoleae</taxon>
        <taxon>Cajanus</taxon>
    </lineage>
</organism>
<dbReference type="GO" id="GO:0022857">
    <property type="term" value="F:transmembrane transporter activity"/>
    <property type="evidence" value="ECO:0007669"/>
    <property type="project" value="InterPro"/>
</dbReference>
<evidence type="ECO:0000259" key="7">
    <source>
        <dbReference type="Pfam" id="PF00892"/>
    </source>
</evidence>
<keyword evidence="5 6" id="KW-0472">Membrane</keyword>
<proteinExistence type="inferred from homology"/>
<dbReference type="SUPFAM" id="SSF103481">
    <property type="entry name" value="Multidrug resistance efflux transporter EmrE"/>
    <property type="match status" value="1"/>
</dbReference>
<feature type="transmembrane region" description="Helical" evidence="6">
    <location>
        <begin position="12"/>
        <end position="32"/>
    </location>
</feature>
<dbReference type="Pfam" id="PF00892">
    <property type="entry name" value="EamA"/>
    <property type="match status" value="1"/>
</dbReference>
<evidence type="ECO:0000313" key="9">
    <source>
        <dbReference type="Proteomes" id="UP000075243"/>
    </source>
</evidence>
<dbReference type="STRING" id="3821.A0A151RIE7"/>
<evidence type="ECO:0000256" key="6">
    <source>
        <dbReference type="RuleBase" id="RU363077"/>
    </source>
</evidence>
<evidence type="ECO:0000256" key="4">
    <source>
        <dbReference type="ARBA" id="ARBA00022989"/>
    </source>
</evidence>
<dbReference type="InterPro" id="IPR000620">
    <property type="entry name" value="EamA_dom"/>
</dbReference>
<keyword evidence="4 6" id="KW-1133">Transmembrane helix</keyword>
<dbReference type="GO" id="GO:0016020">
    <property type="term" value="C:membrane"/>
    <property type="evidence" value="ECO:0007669"/>
    <property type="project" value="UniProtKB-SubCell"/>
</dbReference>
<reference evidence="8" key="1">
    <citation type="journal article" date="2012" name="Nat. Biotechnol.">
        <title>Draft genome sequence of pigeonpea (Cajanus cajan), an orphan legume crop of resource-poor farmers.</title>
        <authorList>
            <person name="Varshney R.K."/>
            <person name="Chen W."/>
            <person name="Li Y."/>
            <person name="Bharti A.K."/>
            <person name="Saxena R.K."/>
            <person name="Schlueter J.A."/>
            <person name="Donoghue M.T."/>
            <person name="Azam S."/>
            <person name="Fan G."/>
            <person name="Whaley A.M."/>
            <person name="Farmer A.D."/>
            <person name="Sheridan J."/>
            <person name="Iwata A."/>
            <person name="Tuteja R."/>
            <person name="Penmetsa R.V."/>
            <person name="Wu W."/>
            <person name="Upadhyaya H.D."/>
            <person name="Yang S.P."/>
            <person name="Shah T."/>
            <person name="Saxena K.B."/>
            <person name="Michael T."/>
            <person name="McCombie W.R."/>
            <person name="Yang B."/>
            <person name="Zhang G."/>
            <person name="Yang H."/>
            <person name="Wang J."/>
            <person name="Spillane C."/>
            <person name="Cook D.R."/>
            <person name="May G.D."/>
            <person name="Xu X."/>
            <person name="Jackson S.A."/>
        </authorList>
    </citation>
    <scope>NUCLEOTIDE SEQUENCE [LARGE SCALE GENOMIC DNA]</scope>
</reference>
<sequence length="160" mass="17933">MAGRGRYCYKDVLPFTALVAVECTNVGVNVLFKAATEKGLSYYAFIAYSFAFSTLFLLLPLPFVFRWSRGLPPLNLSLIFAIFLLGVIGLVAQLCGYRGLQYTSPTLASALSNLIPAFTFVLAIIFRVNPLARNKFKIQFEEGDRLRPKCYIDETILQEL</sequence>
<dbReference type="Proteomes" id="UP000075243">
    <property type="component" value="Unassembled WGS sequence"/>
</dbReference>
<name>A0A151RIE7_CAJCA</name>
<feature type="domain" description="EamA" evidence="7">
    <location>
        <begin position="30"/>
        <end position="126"/>
    </location>
</feature>
<keyword evidence="9" id="KW-1185">Reference proteome</keyword>
<keyword evidence="3 6" id="KW-0812">Transmembrane</keyword>
<comment type="subcellular location">
    <subcellularLocation>
        <location evidence="1 6">Membrane</location>
        <topology evidence="1 6">Multi-pass membrane protein</topology>
    </subcellularLocation>
</comment>
<accession>A0A151RIE7</accession>
<dbReference type="AlphaFoldDB" id="A0A151RIE7"/>
<feature type="transmembrane region" description="Helical" evidence="6">
    <location>
        <begin position="106"/>
        <end position="128"/>
    </location>
</feature>
<dbReference type="OMA" id="MEMFLAQ"/>
<evidence type="ECO:0000256" key="5">
    <source>
        <dbReference type="ARBA" id="ARBA00023136"/>
    </source>
</evidence>
<dbReference type="PANTHER" id="PTHR31218">
    <property type="entry name" value="WAT1-RELATED PROTEIN"/>
    <property type="match status" value="1"/>
</dbReference>
<comment type="caution">
    <text evidence="6">Lacks conserved residue(s) required for the propagation of feature annotation.</text>
</comment>
<evidence type="ECO:0000256" key="2">
    <source>
        <dbReference type="ARBA" id="ARBA00007635"/>
    </source>
</evidence>
<evidence type="ECO:0000313" key="8">
    <source>
        <dbReference type="EMBL" id="KYP42337.1"/>
    </source>
</evidence>
<comment type="similarity">
    <text evidence="2 6">Belongs to the drug/metabolite transporter (DMT) superfamily. Plant drug/metabolite exporter (P-DME) (TC 2.A.7.4) family.</text>
</comment>
<feature type="transmembrane region" description="Helical" evidence="6">
    <location>
        <begin position="77"/>
        <end position="100"/>
    </location>
</feature>
<evidence type="ECO:0000256" key="1">
    <source>
        <dbReference type="ARBA" id="ARBA00004141"/>
    </source>
</evidence>
<evidence type="ECO:0000256" key="3">
    <source>
        <dbReference type="ARBA" id="ARBA00022692"/>
    </source>
</evidence>